<dbReference type="GeneID" id="87756582"/>
<evidence type="ECO:0000256" key="10">
    <source>
        <dbReference type="ARBA" id="ARBA00023065"/>
    </source>
</evidence>
<evidence type="ECO:0000256" key="2">
    <source>
        <dbReference type="ARBA" id="ARBA00004651"/>
    </source>
</evidence>
<dbReference type="InterPro" id="IPR048279">
    <property type="entry name" value="MdtK-like"/>
</dbReference>
<keyword evidence="7" id="KW-1003">Cell membrane</keyword>
<comment type="similarity">
    <text evidence="3">Belongs to the multi antimicrobial extrusion (MATE) (TC 2.A.66.1) family.</text>
</comment>
<evidence type="ECO:0000256" key="8">
    <source>
        <dbReference type="ARBA" id="ARBA00022692"/>
    </source>
</evidence>
<dbReference type="CDD" id="cd13138">
    <property type="entry name" value="MATE_yoeA_like"/>
    <property type="match status" value="1"/>
</dbReference>
<dbReference type="PANTHER" id="PTHR43298">
    <property type="entry name" value="MULTIDRUG RESISTANCE PROTEIN NORM-RELATED"/>
    <property type="match status" value="1"/>
</dbReference>
<dbReference type="Proteomes" id="UP000199689">
    <property type="component" value="Unassembled WGS sequence"/>
</dbReference>
<feature type="transmembrane region" description="Helical" evidence="13">
    <location>
        <begin position="284"/>
        <end position="307"/>
    </location>
</feature>
<evidence type="ECO:0000256" key="5">
    <source>
        <dbReference type="ARBA" id="ARBA00022448"/>
    </source>
</evidence>
<keyword evidence="6" id="KW-0050">Antiport</keyword>
<feature type="transmembrane region" description="Helical" evidence="13">
    <location>
        <begin position="137"/>
        <end position="155"/>
    </location>
</feature>
<feature type="transmembrane region" description="Helical" evidence="13">
    <location>
        <begin position="61"/>
        <end position="84"/>
    </location>
</feature>
<feature type="transmembrane region" description="Helical" evidence="13">
    <location>
        <begin position="96"/>
        <end position="117"/>
    </location>
</feature>
<feature type="transmembrane region" description="Helical" evidence="13">
    <location>
        <begin position="319"/>
        <end position="338"/>
    </location>
</feature>
<feature type="transmembrane region" description="Helical" evidence="13">
    <location>
        <begin position="388"/>
        <end position="412"/>
    </location>
</feature>
<evidence type="ECO:0000256" key="1">
    <source>
        <dbReference type="ARBA" id="ARBA00003408"/>
    </source>
</evidence>
<reference evidence="14 15" key="1">
    <citation type="submission" date="2016-10" db="EMBL/GenBank/DDBJ databases">
        <authorList>
            <person name="de Groot N.N."/>
        </authorList>
    </citation>
    <scope>NUCLEOTIDE SEQUENCE [LARGE SCALE GENOMIC DNA]</scope>
    <source>
        <strain evidence="14 15">DSM 15230</strain>
    </source>
</reference>
<protein>
    <recommendedName>
        <fullName evidence="4">Probable multidrug resistance protein NorM</fullName>
    </recommendedName>
    <alternativeName>
        <fullName evidence="12">Multidrug-efflux transporter</fullName>
    </alternativeName>
</protein>
<evidence type="ECO:0000256" key="3">
    <source>
        <dbReference type="ARBA" id="ARBA00010199"/>
    </source>
</evidence>
<dbReference type="EMBL" id="FMXA01000034">
    <property type="protein sequence ID" value="SDA61332.1"/>
    <property type="molecule type" value="Genomic_DNA"/>
</dbReference>
<gene>
    <name evidence="14" type="ORF">SAMN02910343_01598</name>
</gene>
<evidence type="ECO:0000313" key="15">
    <source>
        <dbReference type="Proteomes" id="UP000199689"/>
    </source>
</evidence>
<sequence>MMHTQGVDMTHGPLSRKIWLMAIPLALTGVIQQFFNAADIAMIGRFVDEQSMAAVGGCAPLITTLLSLFIGLSIGTNVVLAGFIGQDKSDKVRDGVHTSVTMAFLCGLALTLIGEMAARPMLLWLQVPAEIMDIAEIYLRILFLEQPFLLLYNFESSIFRAVGDTRTPLLALSLGGICKILLNLVILLVFHGGAGGVAIGSIVANLISALFLLWRLHRTDSMLHVNFHQLTMHRDIVRRILKIGLPAGLQGIVFCLSNLIIQTALNSLGPDVMAGSAAGYNIEIFVYFMMYAMAQVNTTVVGQNYGARELSRCRKATRICFKQTAILSVILIAFVLLFADPLLHLFTTNDTVIAYGKVRLHCVVCFEWLNAILDLYAGSLRGYGNSLIPAIISLIGICGVRITWVYTAFPLFPTLQTLMLCYPASWAVTDVVLAGVYVMYIHALNK</sequence>
<dbReference type="RefSeq" id="WP_159427890.1">
    <property type="nucleotide sequence ID" value="NZ_FMXA01000034.1"/>
</dbReference>
<dbReference type="STRING" id="209880.SAMN02910343_01598"/>
<dbReference type="InterPro" id="IPR050222">
    <property type="entry name" value="MATE_MdtK"/>
</dbReference>
<evidence type="ECO:0000313" key="14">
    <source>
        <dbReference type="EMBL" id="SDA61332.1"/>
    </source>
</evidence>
<dbReference type="InterPro" id="IPR002528">
    <property type="entry name" value="MATE_fam"/>
</dbReference>
<dbReference type="PIRSF" id="PIRSF006603">
    <property type="entry name" value="DinF"/>
    <property type="match status" value="1"/>
</dbReference>
<dbReference type="GO" id="GO:0005886">
    <property type="term" value="C:plasma membrane"/>
    <property type="evidence" value="ECO:0007669"/>
    <property type="project" value="UniProtKB-SubCell"/>
</dbReference>
<keyword evidence="15" id="KW-1185">Reference proteome</keyword>
<dbReference type="Pfam" id="PF01554">
    <property type="entry name" value="MatE"/>
    <property type="match status" value="2"/>
</dbReference>
<evidence type="ECO:0000256" key="7">
    <source>
        <dbReference type="ARBA" id="ARBA00022475"/>
    </source>
</evidence>
<dbReference type="OrthoDB" id="62420at2"/>
<accession>A0A1G5WTJ9</accession>
<keyword evidence="5" id="KW-0813">Transport</keyword>
<keyword evidence="9 13" id="KW-1133">Transmembrane helix</keyword>
<comment type="function">
    <text evidence="1">Multidrug efflux pump.</text>
</comment>
<dbReference type="AlphaFoldDB" id="A0A1G5WTJ9"/>
<evidence type="ECO:0000256" key="13">
    <source>
        <dbReference type="SAM" id="Phobius"/>
    </source>
</evidence>
<dbReference type="GO" id="GO:0015297">
    <property type="term" value="F:antiporter activity"/>
    <property type="evidence" value="ECO:0007669"/>
    <property type="project" value="UniProtKB-KW"/>
</dbReference>
<name>A0A1G5WTJ9_9FIRM</name>
<feature type="transmembrane region" description="Helical" evidence="13">
    <location>
        <begin position="167"/>
        <end position="190"/>
    </location>
</feature>
<evidence type="ECO:0000256" key="11">
    <source>
        <dbReference type="ARBA" id="ARBA00023136"/>
    </source>
</evidence>
<evidence type="ECO:0000256" key="4">
    <source>
        <dbReference type="ARBA" id="ARBA00020268"/>
    </source>
</evidence>
<evidence type="ECO:0000256" key="6">
    <source>
        <dbReference type="ARBA" id="ARBA00022449"/>
    </source>
</evidence>
<dbReference type="GO" id="GO:0006811">
    <property type="term" value="P:monoatomic ion transport"/>
    <property type="evidence" value="ECO:0007669"/>
    <property type="project" value="UniProtKB-KW"/>
</dbReference>
<evidence type="ECO:0000256" key="9">
    <source>
        <dbReference type="ARBA" id="ARBA00022989"/>
    </source>
</evidence>
<keyword evidence="8 13" id="KW-0812">Transmembrane</keyword>
<proteinExistence type="inferred from homology"/>
<feature type="transmembrane region" description="Helical" evidence="13">
    <location>
        <begin position="196"/>
        <end position="214"/>
    </location>
</feature>
<dbReference type="PANTHER" id="PTHR43298:SF2">
    <property type="entry name" value="FMN_FAD EXPORTER YEEO-RELATED"/>
    <property type="match status" value="1"/>
</dbReference>
<dbReference type="GO" id="GO:0042910">
    <property type="term" value="F:xenobiotic transmembrane transporter activity"/>
    <property type="evidence" value="ECO:0007669"/>
    <property type="project" value="InterPro"/>
</dbReference>
<evidence type="ECO:0000256" key="12">
    <source>
        <dbReference type="ARBA" id="ARBA00031636"/>
    </source>
</evidence>
<feature type="transmembrane region" description="Helical" evidence="13">
    <location>
        <begin position="243"/>
        <end position="264"/>
    </location>
</feature>
<keyword evidence="11 13" id="KW-0472">Membrane</keyword>
<feature type="transmembrane region" description="Helical" evidence="13">
    <location>
        <begin position="424"/>
        <end position="444"/>
    </location>
</feature>
<dbReference type="NCBIfam" id="TIGR00797">
    <property type="entry name" value="matE"/>
    <property type="match status" value="1"/>
</dbReference>
<comment type="subcellular location">
    <subcellularLocation>
        <location evidence="2">Cell membrane</location>
        <topology evidence="2">Multi-pass membrane protein</topology>
    </subcellularLocation>
</comment>
<organism evidence="14 15">
    <name type="scientific">Allisonella histaminiformans</name>
    <dbReference type="NCBI Taxonomy" id="209880"/>
    <lineage>
        <taxon>Bacteria</taxon>
        <taxon>Bacillati</taxon>
        <taxon>Bacillota</taxon>
        <taxon>Negativicutes</taxon>
        <taxon>Veillonellales</taxon>
        <taxon>Veillonellaceae</taxon>
        <taxon>Allisonella</taxon>
    </lineage>
</organism>
<keyword evidence="10" id="KW-0406">Ion transport</keyword>